<sequence length="263" mass="30678">MFDIRTPRRGQGTSPIVRETHYQEDEEEETGSWGWDFKPLPTIPMCLGLILSNIFLISLVFVLPIICWRKEHCNIRPFSSMIYAHGLNWTVHLIGDQYWKRVHKKSRLEGYTEFYLQTKNIRRAPFYIVSFGNAVLLVAACLLFDYCHPTMCQEVDYLRGLISIEVLAIISLIVGYIIQLRNFHKQRAPPDVLRQDWLTRLINKKVPNPSMDELIVATPEKIPTIVLERQSEVIRLMVAEIDELRLIADRYGPRREVTVVENP</sequence>
<feature type="transmembrane region" description="Helical" evidence="7">
    <location>
        <begin position="126"/>
        <end position="146"/>
    </location>
</feature>
<evidence type="ECO:0000256" key="7">
    <source>
        <dbReference type="SAM" id="Phobius"/>
    </source>
</evidence>
<accession>C1BNP4</accession>
<protein>
    <recommendedName>
        <fullName evidence="3">Transmembrane protein 192</fullName>
    </recommendedName>
</protein>
<dbReference type="EMBL" id="BT076223">
    <property type="protein sequence ID" value="ACO10647.1"/>
    <property type="molecule type" value="mRNA"/>
</dbReference>
<keyword evidence="5 7" id="KW-1133">Transmembrane helix</keyword>
<dbReference type="PANTHER" id="PTHR31592:SF1">
    <property type="entry name" value="TRANSMEMBRANE PROTEIN 192"/>
    <property type="match status" value="1"/>
</dbReference>
<feature type="transmembrane region" description="Helical" evidence="7">
    <location>
        <begin position="42"/>
        <end position="68"/>
    </location>
</feature>
<evidence type="ECO:0000256" key="1">
    <source>
        <dbReference type="ARBA" id="ARBA00004141"/>
    </source>
</evidence>
<evidence type="ECO:0000313" key="8">
    <source>
        <dbReference type="EMBL" id="ACO10647.1"/>
    </source>
</evidence>
<keyword evidence="6 7" id="KW-0472">Membrane</keyword>
<comment type="subcellular location">
    <subcellularLocation>
        <location evidence="1">Membrane</location>
        <topology evidence="1">Multi-pass membrane protein</topology>
    </subcellularLocation>
</comment>
<dbReference type="PANTHER" id="PTHR31592">
    <property type="entry name" value="TRANSMEMBRANE PROTEIN 192"/>
    <property type="match status" value="1"/>
</dbReference>
<dbReference type="GO" id="GO:0005770">
    <property type="term" value="C:late endosome"/>
    <property type="evidence" value="ECO:0007669"/>
    <property type="project" value="TreeGrafter"/>
</dbReference>
<evidence type="ECO:0000256" key="4">
    <source>
        <dbReference type="ARBA" id="ARBA00022692"/>
    </source>
</evidence>
<reference evidence="8" key="1">
    <citation type="submission" date="2009-03" db="EMBL/GenBank/DDBJ databases">
        <title>Caligus rogercresseyi ESTs and full-length cDNAs.</title>
        <authorList>
            <person name="Yasuike M."/>
            <person name="von Schalburg K."/>
            <person name="Cooper G."/>
            <person name="Leong J."/>
            <person name="Jones S.R.M."/>
            <person name="Koop B.F."/>
        </authorList>
    </citation>
    <scope>NUCLEOTIDE SEQUENCE</scope>
    <source>
        <tissue evidence="8">Whole tissue</tissue>
    </source>
</reference>
<name>C1BNP4_CALRO</name>
<dbReference type="InterPro" id="IPR029399">
    <property type="entry name" value="TMEM192"/>
</dbReference>
<evidence type="ECO:0000256" key="6">
    <source>
        <dbReference type="ARBA" id="ARBA00023136"/>
    </source>
</evidence>
<dbReference type="Pfam" id="PF14802">
    <property type="entry name" value="TMEM192"/>
    <property type="match status" value="1"/>
</dbReference>
<organism evidence="8">
    <name type="scientific">Caligus rogercresseyi</name>
    <name type="common">Sea louse</name>
    <dbReference type="NCBI Taxonomy" id="217165"/>
    <lineage>
        <taxon>Eukaryota</taxon>
        <taxon>Metazoa</taxon>
        <taxon>Ecdysozoa</taxon>
        <taxon>Arthropoda</taxon>
        <taxon>Crustacea</taxon>
        <taxon>Multicrustacea</taxon>
        <taxon>Hexanauplia</taxon>
        <taxon>Copepoda</taxon>
        <taxon>Siphonostomatoida</taxon>
        <taxon>Caligidae</taxon>
        <taxon>Caligus</taxon>
    </lineage>
</organism>
<dbReference type="GO" id="GO:0005765">
    <property type="term" value="C:lysosomal membrane"/>
    <property type="evidence" value="ECO:0007669"/>
    <property type="project" value="TreeGrafter"/>
</dbReference>
<comment type="similarity">
    <text evidence="2">Belongs to the TMEM192 family.</text>
</comment>
<evidence type="ECO:0000256" key="3">
    <source>
        <dbReference type="ARBA" id="ARBA00014635"/>
    </source>
</evidence>
<dbReference type="AlphaFoldDB" id="C1BNP4"/>
<feature type="transmembrane region" description="Helical" evidence="7">
    <location>
        <begin position="158"/>
        <end position="178"/>
    </location>
</feature>
<evidence type="ECO:0000256" key="2">
    <source>
        <dbReference type="ARBA" id="ARBA00006314"/>
    </source>
</evidence>
<gene>
    <name evidence="8" type="primary">U504</name>
</gene>
<evidence type="ECO:0000256" key="5">
    <source>
        <dbReference type="ARBA" id="ARBA00022989"/>
    </source>
</evidence>
<proteinExistence type="evidence at transcript level"/>
<keyword evidence="4 7" id="KW-0812">Transmembrane</keyword>